<dbReference type="Pfam" id="PF07244">
    <property type="entry name" value="POTRA"/>
    <property type="match status" value="1"/>
</dbReference>
<reference evidence="16 17" key="1">
    <citation type="submission" date="2019-02" db="EMBL/GenBank/DDBJ databases">
        <title>WGS of Pseudoxanthomonas species novum from clinical isolates.</title>
        <authorList>
            <person name="Bernier A.-M."/>
            <person name="Bernard K."/>
            <person name="Vachon A."/>
        </authorList>
    </citation>
    <scope>NUCLEOTIDE SEQUENCE [LARGE SCALE GENOMIC DNA]</scope>
    <source>
        <strain evidence="16 17">NML140781</strain>
    </source>
</reference>
<feature type="region of interest" description="Disordered" evidence="11">
    <location>
        <begin position="101"/>
        <end position="188"/>
    </location>
</feature>
<keyword evidence="7" id="KW-0472">Membrane</keyword>
<dbReference type="GO" id="GO:0009279">
    <property type="term" value="C:cell outer membrane"/>
    <property type="evidence" value="ECO:0007669"/>
    <property type="project" value="UniProtKB-SubCell"/>
</dbReference>
<feature type="compositionally biased region" description="Low complexity" evidence="11">
    <location>
        <begin position="164"/>
        <end position="188"/>
    </location>
</feature>
<comment type="subunit">
    <text evidence="10">Interacts with TamB to form the translocation and assembly module (TAM).</text>
</comment>
<evidence type="ECO:0000256" key="12">
    <source>
        <dbReference type="SAM" id="SignalP"/>
    </source>
</evidence>
<feature type="compositionally biased region" description="Acidic residues" evidence="11">
    <location>
        <begin position="121"/>
        <end position="130"/>
    </location>
</feature>
<feature type="compositionally biased region" description="Basic and acidic residues" evidence="11">
    <location>
        <begin position="108"/>
        <end position="120"/>
    </location>
</feature>
<feature type="signal peptide" evidence="12">
    <location>
        <begin position="1"/>
        <end position="20"/>
    </location>
</feature>
<feature type="domain" description="POTRA" evidence="14">
    <location>
        <begin position="212"/>
        <end position="282"/>
    </location>
</feature>
<protein>
    <recommendedName>
        <fullName evidence="3">Translocation and assembly module subunit TamA</fullName>
    </recommendedName>
    <alternativeName>
        <fullName evidence="9">Autotransporter assembly factor TamA</fullName>
    </alternativeName>
</protein>
<evidence type="ECO:0000256" key="6">
    <source>
        <dbReference type="ARBA" id="ARBA00022729"/>
    </source>
</evidence>
<dbReference type="InterPro" id="IPR010827">
    <property type="entry name" value="BamA/TamA_POTRA"/>
</dbReference>
<dbReference type="Pfam" id="PF17243">
    <property type="entry name" value="POTRA_TamA_1"/>
    <property type="match status" value="1"/>
</dbReference>
<dbReference type="GO" id="GO:0097347">
    <property type="term" value="C:TAM protein secretion complex"/>
    <property type="evidence" value="ECO:0007669"/>
    <property type="project" value="TreeGrafter"/>
</dbReference>
<evidence type="ECO:0000256" key="5">
    <source>
        <dbReference type="ARBA" id="ARBA00022692"/>
    </source>
</evidence>
<evidence type="ECO:0000256" key="11">
    <source>
        <dbReference type="SAM" id="MobiDB-lite"/>
    </source>
</evidence>
<dbReference type="Gene3D" id="2.40.160.50">
    <property type="entry name" value="membrane protein fhac: a member of the omp85/tpsb transporter family"/>
    <property type="match status" value="1"/>
</dbReference>
<comment type="similarity">
    <text evidence="2">Belongs to the TamA family.</text>
</comment>
<proteinExistence type="inferred from homology"/>
<dbReference type="PANTHER" id="PTHR12815">
    <property type="entry name" value="SORTING AND ASSEMBLY MACHINERY SAMM50 PROTEIN FAMILY MEMBER"/>
    <property type="match status" value="1"/>
</dbReference>
<evidence type="ECO:0000256" key="1">
    <source>
        <dbReference type="ARBA" id="ARBA00004442"/>
    </source>
</evidence>
<evidence type="ECO:0000256" key="3">
    <source>
        <dbReference type="ARBA" id="ARBA00015419"/>
    </source>
</evidence>
<keyword evidence="5" id="KW-0812">Transmembrane</keyword>
<dbReference type="Pfam" id="PF01103">
    <property type="entry name" value="Omp85"/>
    <property type="match status" value="1"/>
</dbReference>
<dbReference type="InterPro" id="IPR035243">
    <property type="entry name" value="TamA_POTRA_Dom_1"/>
</dbReference>
<evidence type="ECO:0000313" key="16">
    <source>
        <dbReference type="EMBL" id="TAA34498.1"/>
    </source>
</evidence>
<dbReference type="Gene3D" id="3.10.20.310">
    <property type="entry name" value="membrane protein fhac"/>
    <property type="match status" value="3"/>
</dbReference>
<feature type="domain" description="TamA POTRA" evidence="15">
    <location>
        <begin position="30"/>
        <end position="102"/>
    </location>
</feature>
<evidence type="ECO:0000259" key="13">
    <source>
        <dbReference type="Pfam" id="PF01103"/>
    </source>
</evidence>
<evidence type="ECO:0000256" key="7">
    <source>
        <dbReference type="ARBA" id="ARBA00023136"/>
    </source>
</evidence>
<keyword evidence="4" id="KW-1134">Transmembrane beta strand</keyword>
<dbReference type="AlphaFoldDB" id="A0A4Q8LTP9"/>
<feature type="chain" id="PRO_5020609858" description="Translocation and assembly module subunit TamA" evidence="12">
    <location>
        <begin position="21"/>
        <end position="691"/>
    </location>
</feature>
<comment type="subcellular location">
    <subcellularLocation>
        <location evidence="1">Cell outer membrane</location>
    </subcellularLocation>
</comment>
<evidence type="ECO:0000256" key="2">
    <source>
        <dbReference type="ARBA" id="ARBA00010248"/>
    </source>
</evidence>
<evidence type="ECO:0000259" key="15">
    <source>
        <dbReference type="Pfam" id="PF17243"/>
    </source>
</evidence>
<dbReference type="EMBL" id="SHMF01000003">
    <property type="protein sequence ID" value="TAA34498.1"/>
    <property type="molecule type" value="Genomic_DNA"/>
</dbReference>
<accession>A0A4Q8LTP9</accession>
<evidence type="ECO:0000256" key="8">
    <source>
        <dbReference type="ARBA" id="ARBA00023237"/>
    </source>
</evidence>
<evidence type="ECO:0000313" key="17">
    <source>
        <dbReference type="Proteomes" id="UP000292087"/>
    </source>
</evidence>
<dbReference type="InterPro" id="IPR000184">
    <property type="entry name" value="Bac_surfAg_D15"/>
</dbReference>
<keyword evidence="6 12" id="KW-0732">Signal</keyword>
<comment type="caution">
    <text evidence="16">The sequence shown here is derived from an EMBL/GenBank/DDBJ whole genome shotgun (WGS) entry which is preliminary data.</text>
</comment>
<organism evidence="16 17">
    <name type="scientific">Pseudoxanthomonas winnipegensis</name>
    <dbReference type="NCBI Taxonomy" id="2480810"/>
    <lineage>
        <taxon>Bacteria</taxon>
        <taxon>Pseudomonadati</taxon>
        <taxon>Pseudomonadota</taxon>
        <taxon>Gammaproteobacteria</taxon>
        <taxon>Lysobacterales</taxon>
        <taxon>Lysobacteraceae</taxon>
        <taxon>Pseudoxanthomonas</taxon>
    </lineage>
</organism>
<dbReference type="RefSeq" id="WP_130523918.1">
    <property type="nucleotide sequence ID" value="NZ_SHLZ01000002.1"/>
</dbReference>
<sequence>MRVLSSLALAAALSLSPALAWAWAAAIVDQVQIKGLNEDDETQAAMAENIRVALTLNDALGKRLGEARLEYLLEQTKDEAAHALEPFGYYGPTITVTTTRLDASQAARVERQKKTGGKDKDDDEDDDDDRDTAPQPSAQVQRDASDADGKVTTSVAPADVNPDASEGTTAQQATGQAAPSAANAPRVRAPADHLTVVVTVDPGEPVRVRDADIRIEGEGGSDRYLAQDLKDFAPRPGQVFDHQTYEASKLKIVRRLAERGYLDADFQDRRVEITRAQHAADIDLSWVSGIRYDMGPTIFHQDYFRPGLLDQLVYWDEGSYYHQGKLDRLRQSLVALDYFSNIDIQPDPDHAVDGRVPIDVNLKLAKRNIYTAGLSYGTEYGAGVLAGIERRYVNSRGHKFKALLDYAQNRKSLTGTYRIPAFKWLDGWYAATAQLYDEQTDYIDTRRIELIGSRSGQLNENWTLTASIHALRERWKLELEDENGDGAEAAAPYRYATYVYPQLEAQYVNVDDRLFPRSGIVARSTLRGGLEGAGSDTNFAQLQVGASWFKGIGANDRFILRGEIGQTSAGSPDALPPSLRFYAGGDNSIRGYQYREVGPRVRTEGGEYSVGGKKLITASAEYEHYYKGGPFGGAIFVDTGSAYNDSPDLKTGVGVGVRYRSPIGPVRVDIAHGLNDPDSVVQLYLSIGTSL</sequence>
<keyword evidence="8" id="KW-0998">Cell outer membrane</keyword>
<evidence type="ECO:0000259" key="14">
    <source>
        <dbReference type="Pfam" id="PF07244"/>
    </source>
</evidence>
<evidence type="ECO:0000256" key="9">
    <source>
        <dbReference type="ARBA" id="ARBA00033063"/>
    </source>
</evidence>
<dbReference type="GO" id="GO:0009306">
    <property type="term" value="P:protein secretion"/>
    <property type="evidence" value="ECO:0007669"/>
    <property type="project" value="TreeGrafter"/>
</dbReference>
<evidence type="ECO:0000256" key="4">
    <source>
        <dbReference type="ARBA" id="ARBA00022452"/>
    </source>
</evidence>
<evidence type="ECO:0000256" key="10">
    <source>
        <dbReference type="ARBA" id="ARBA00093548"/>
    </source>
</evidence>
<name>A0A4Q8LTP9_9GAMM</name>
<gene>
    <name evidence="16" type="ORF">EA656_12255</name>
</gene>
<dbReference type="InterPro" id="IPR039910">
    <property type="entry name" value="D15-like"/>
</dbReference>
<dbReference type="PANTHER" id="PTHR12815:SF47">
    <property type="entry name" value="TRANSLOCATION AND ASSEMBLY MODULE SUBUNIT TAMA"/>
    <property type="match status" value="1"/>
</dbReference>
<dbReference type="Proteomes" id="UP000292087">
    <property type="component" value="Unassembled WGS sequence"/>
</dbReference>
<feature type="domain" description="Bacterial surface antigen (D15)" evidence="13">
    <location>
        <begin position="396"/>
        <end position="690"/>
    </location>
</feature>